<dbReference type="PANTHER" id="PTHR33284">
    <property type="entry name" value="RIBOSOMAL PROTEIN L25/GLN-TRNA SYNTHETASE, ANTI-CODON-BINDING DOMAIN-CONTAINING PROTEIN"/>
    <property type="match status" value="1"/>
</dbReference>
<dbReference type="InterPro" id="IPR037121">
    <property type="entry name" value="Ribosomal_bL25_C"/>
</dbReference>
<dbReference type="Pfam" id="PF01386">
    <property type="entry name" value="Ribosomal_L25p"/>
    <property type="match status" value="1"/>
</dbReference>
<evidence type="ECO:0000313" key="7">
    <source>
        <dbReference type="EMBL" id="GMH99561.1"/>
    </source>
</evidence>
<evidence type="ECO:0008006" key="9">
    <source>
        <dbReference type="Google" id="ProtNLM"/>
    </source>
</evidence>
<dbReference type="GO" id="GO:0008097">
    <property type="term" value="F:5S rRNA binding"/>
    <property type="evidence" value="ECO:0007669"/>
    <property type="project" value="TreeGrafter"/>
</dbReference>
<name>A0A9W7C066_9STRA</name>
<dbReference type="GO" id="GO:0003735">
    <property type="term" value="F:structural constituent of ribosome"/>
    <property type="evidence" value="ECO:0007669"/>
    <property type="project" value="InterPro"/>
</dbReference>
<reference evidence="8" key="1">
    <citation type="journal article" date="2023" name="Commun. Biol.">
        <title>Genome analysis of Parmales, the sister group of diatoms, reveals the evolutionary specialization of diatoms from phago-mixotrophs to photoautotrophs.</title>
        <authorList>
            <person name="Ban H."/>
            <person name="Sato S."/>
            <person name="Yoshikawa S."/>
            <person name="Yamada K."/>
            <person name="Nakamura Y."/>
            <person name="Ichinomiya M."/>
            <person name="Sato N."/>
            <person name="Blanc-Mathieu R."/>
            <person name="Endo H."/>
            <person name="Kuwata A."/>
            <person name="Ogata H."/>
        </authorList>
    </citation>
    <scope>NUCLEOTIDE SEQUENCE [LARGE SCALE GENOMIC DNA]</scope>
    <source>
        <strain evidence="8">NIES 3700</strain>
    </source>
</reference>
<dbReference type="EMBL" id="BRXW01000012">
    <property type="protein sequence ID" value="GMH99561.1"/>
    <property type="molecule type" value="Genomic_DNA"/>
</dbReference>
<keyword evidence="4" id="KW-0687">Ribonucleoprotein</keyword>
<sequence>MLASAASSLLRPSLLRSTSSSLLRPLSTSASSASTAWVPPSWVPPSLPTLENRLESNEDELASFELTCTLRPWEKDGSRYSRGYRSNGLVPGIIYGQTSPSSPEPDRILCLTSHQKIQRELVINKLPGYSAMESRVYDLTIEETNETIQVIPRDLQMHPVRNEVLCLNYLRYYPGRILKVPLRYIMVDDSPALKRGAFILSQNRFVSLTVKSGSPIPRFVEVDCEGLNLKDKVRRGRLNLPEGCEWGVEVGEEWLVGSVFGRAKTMKGVEEETL</sequence>
<comment type="caution">
    <text evidence="7">The sequence shown here is derived from an EMBL/GenBank/DDBJ whole genome shotgun (WGS) entry which is preliminary data.</text>
</comment>
<organism evidence="7 8">
    <name type="scientific">Triparma laevis f. longispina</name>
    <dbReference type="NCBI Taxonomy" id="1714387"/>
    <lineage>
        <taxon>Eukaryota</taxon>
        <taxon>Sar</taxon>
        <taxon>Stramenopiles</taxon>
        <taxon>Ochrophyta</taxon>
        <taxon>Bolidophyceae</taxon>
        <taxon>Parmales</taxon>
        <taxon>Triparmaceae</taxon>
        <taxon>Triparma</taxon>
    </lineage>
</organism>
<keyword evidence="2" id="KW-0694">RNA-binding</keyword>
<dbReference type="SUPFAM" id="SSF50715">
    <property type="entry name" value="Ribosomal protein L25-like"/>
    <property type="match status" value="1"/>
</dbReference>
<dbReference type="GO" id="GO:0006412">
    <property type="term" value="P:translation"/>
    <property type="evidence" value="ECO:0007669"/>
    <property type="project" value="InterPro"/>
</dbReference>
<dbReference type="Gene3D" id="2.170.120.20">
    <property type="entry name" value="Ribosomal protein L25, beta domain"/>
    <property type="match status" value="1"/>
</dbReference>
<dbReference type="GO" id="GO:0022625">
    <property type="term" value="C:cytosolic large ribosomal subunit"/>
    <property type="evidence" value="ECO:0007669"/>
    <property type="project" value="TreeGrafter"/>
</dbReference>
<feature type="domain" description="Large ribosomal subunit protein bL25 beta" evidence="6">
    <location>
        <begin position="179"/>
        <end position="248"/>
    </location>
</feature>
<dbReference type="InterPro" id="IPR020056">
    <property type="entry name" value="Rbsml_bL25/Gln-tRNA_synth_N"/>
</dbReference>
<dbReference type="AlphaFoldDB" id="A0A9W7C066"/>
<dbReference type="Gene3D" id="2.40.240.10">
    <property type="entry name" value="Ribosomal Protein L25, Chain P"/>
    <property type="match status" value="1"/>
</dbReference>
<dbReference type="OrthoDB" id="193674at2759"/>
<dbReference type="PANTHER" id="PTHR33284:SF1">
    <property type="entry name" value="RIBOSOMAL PROTEIN L25_GLN-TRNA SYNTHETASE, ANTI-CODON-BINDING DOMAIN-CONTAINING PROTEIN"/>
    <property type="match status" value="1"/>
</dbReference>
<evidence type="ECO:0000256" key="3">
    <source>
        <dbReference type="ARBA" id="ARBA00022980"/>
    </source>
</evidence>
<keyword evidence="8" id="KW-1185">Reference proteome</keyword>
<feature type="domain" description="Large ribosomal subunit protein bL25 L25" evidence="5">
    <location>
        <begin position="66"/>
        <end position="165"/>
    </location>
</feature>
<dbReference type="Proteomes" id="UP001165122">
    <property type="component" value="Unassembled WGS sequence"/>
</dbReference>
<evidence type="ECO:0000256" key="4">
    <source>
        <dbReference type="ARBA" id="ARBA00023274"/>
    </source>
</evidence>
<evidence type="ECO:0000313" key="8">
    <source>
        <dbReference type="Proteomes" id="UP001165122"/>
    </source>
</evidence>
<keyword evidence="3" id="KW-0689">Ribosomal protein</keyword>
<keyword evidence="1" id="KW-0699">rRNA-binding</keyword>
<evidence type="ECO:0000259" key="6">
    <source>
        <dbReference type="Pfam" id="PF14693"/>
    </source>
</evidence>
<accession>A0A9W7C066</accession>
<dbReference type="InterPro" id="IPR020057">
    <property type="entry name" value="Ribosomal_bL25_b-dom"/>
</dbReference>
<protein>
    <recommendedName>
        <fullName evidence="9">Ribosomal protein L25 beta domain-containing protein</fullName>
    </recommendedName>
</protein>
<dbReference type="CDD" id="cd00495">
    <property type="entry name" value="Ribosomal_L25_TL5_CTC"/>
    <property type="match status" value="1"/>
</dbReference>
<evidence type="ECO:0000259" key="5">
    <source>
        <dbReference type="Pfam" id="PF01386"/>
    </source>
</evidence>
<evidence type="ECO:0000256" key="2">
    <source>
        <dbReference type="ARBA" id="ARBA00022884"/>
    </source>
</evidence>
<gene>
    <name evidence="7" type="ORF">TrLO_g13882</name>
</gene>
<dbReference type="InterPro" id="IPR011035">
    <property type="entry name" value="Ribosomal_bL25/Gln-tRNA_synth"/>
</dbReference>
<dbReference type="Pfam" id="PF14693">
    <property type="entry name" value="Ribosomal_TL5_C"/>
    <property type="match status" value="1"/>
</dbReference>
<proteinExistence type="predicted"/>
<dbReference type="InterPro" id="IPR020930">
    <property type="entry name" value="Ribosomal_uL5_bac-type"/>
</dbReference>
<evidence type="ECO:0000256" key="1">
    <source>
        <dbReference type="ARBA" id="ARBA00022730"/>
    </source>
</evidence>
<dbReference type="InterPro" id="IPR029751">
    <property type="entry name" value="Ribosomal_L25_dom"/>
</dbReference>